<feature type="transmembrane region" description="Helical" evidence="1">
    <location>
        <begin position="146"/>
        <end position="163"/>
    </location>
</feature>
<feature type="domain" description="ABC-type uncharacterised transport system" evidence="2">
    <location>
        <begin position="446"/>
        <end position="681"/>
    </location>
</feature>
<feature type="transmembrane region" description="Helical" evidence="1">
    <location>
        <begin position="109"/>
        <end position="134"/>
    </location>
</feature>
<feature type="transmembrane region" description="Helical" evidence="1">
    <location>
        <begin position="224"/>
        <end position="242"/>
    </location>
</feature>
<dbReference type="GO" id="GO:0005886">
    <property type="term" value="C:plasma membrane"/>
    <property type="evidence" value="ECO:0007669"/>
    <property type="project" value="UniProtKB-SubCell"/>
</dbReference>
<dbReference type="GO" id="GO:0140359">
    <property type="term" value="F:ABC-type transporter activity"/>
    <property type="evidence" value="ECO:0007669"/>
    <property type="project" value="InterPro"/>
</dbReference>
<feature type="transmembrane region" description="Helical" evidence="1">
    <location>
        <begin position="200"/>
        <end position="218"/>
    </location>
</feature>
<keyword evidence="4" id="KW-1185">Reference proteome</keyword>
<keyword evidence="1" id="KW-0812">Transmembrane</keyword>
<sequence length="759" mass="85537">MKKILRIAKTELQTLFYSPVAWLILIVFAFQLGFIISDNYVDWARRKTLGYAIFPLSQMIFSFQSLKGYLYFYLPLLTMGVISREYASGSIKLLYSSPVSNLQIVLGKYLAMVGYCFALLSLLVPFLVLGGVLIQNFQWIEALTPILGLFLLICAYAAIGLFTSSLTSYQVVAAMGTLCVLTLLNYAGKIAQDIPFIRELTYWIWLSGKADSFLQGLISSQDFLYFIIVICLFLALTVIRFQTIKKSGPWYLKAVKYVGAVLIAVSMGYFSSRPKLMFYHDVMHTQENTLSVGSQEIMEKVTGGLTITTYVNLFHPTFKFAGPSEFNSDKSRFDKYARFKPEMNLKYVYYYRKPDVKVITPKELKAQREDAQKVCETMGFDFDLFLDPNQIDKLIDLSGEKYQLTRLIERENGQKAFLRTYDDPINPLPEEREITAAFKRLVMKLPKIGYIQGYGQRGLNDDSDRGYSNIMSNPASRQALINQGMDVDEINLSYGEDIPADMSLIVIADGKVPFESEAIEKIMKFVQLGGNVIVLGEVNHQAALNPLVNQFGVRFLPGELVQKQTVGLPNLVFGNHTLESRKVSYLYDYFKYGYQLMLPGAVAIVPEQDKGFKYTPLFTTDSVGSWNELNTVNFIDEVPQIDDAKEEEKPNTVGAMLERKINGKSQKIFIVGDADCLSNLGLSKNYRGVSIAKDELILGMLDNVSGGKVPINIVRPLSVDNDIAISMKKASYIKIFAMYIIPALLAIGSVILLIRRKRK</sequence>
<keyword evidence="1" id="KW-1133">Transmembrane helix</keyword>
<dbReference type="EMBL" id="FNGY01000001">
    <property type="protein sequence ID" value="SDL43948.1"/>
    <property type="molecule type" value="Genomic_DNA"/>
</dbReference>
<proteinExistence type="predicted"/>
<dbReference type="PANTHER" id="PTHR37305">
    <property type="entry name" value="INTEGRAL MEMBRANE PROTEIN-RELATED"/>
    <property type="match status" value="1"/>
</dbReference>
<keyword evidence="1" id="KW-0472">Membrane</keyword>
<organism evidence="3 4">
    <name type="scientific">Pedobacter steynii</name>
    <dbReference type="NCBI Taxonomy" id="430522"/>
    <lineage>
        <taxon>Bacteria</taxon>
        <taxon>Pseudomonadati</taxon>
        <taxon>Bacteroidota</taxon>
        <taxon>Sphingobacteriia</taxon>
        <taxon>Sphingobacteriales</taxon>
        <taxon>Sphingobacteriaceae</taxon>
        <taxon>Pedobacter</taxon>
    </lineage>
</organism>
<feature type="transmembrane region" description="Helical" evidence="1">
    <location>
        <begin position="20"/>
        <end position="37"/>
    </location>
</feature>
<dbReference type="Pfam" id="PF12679">
    <property type="entry name" value="ABC2_membrane_2"/>
    <property type="match status" value="1"/>
</dbReference>
<evidence type="ECO:0000313" key="4">
    <source>
        <dbReference type="Proteomes" id="UP000183200"/>
    </source>
</evidence>
<dbReference type="Pfam" id="PF09822">
    <property type="entry name" value="ABC_transp_aux"/>
    <property type="match status" value="1"/>
</dbReference>
<accession>A0A1G9K2I1</accession>
<feature type="transmembrane region" description="Helical" evidence="1">
    <location>
        <begin position="736"/>
        <end position="754"/>
    </location>
</feature>
<gene>
    <name evidence="3" type="ORF">SAMN05421820_101447</name>
</gene>
<evidence type="ECO:0000313" key="3">
    <source>
        <dbReference type="EMBL" id="SDL43948.1"/>
    </source>
</evidence>
<dbReference type="AlphaFoldDB" id="A0A1G9K2I1"/>
<name>A0A1G9K2I1_9SPHI</name>
<feature type="transmembrane region" description="Helical" evidence="1">
    <location>
        <begin position="169"/>
        <end position="188"/>
    </location>
</feature>
<dbReference type="PANTHER" id="PTHR37305:SF1">
    <property type="entry name" value="MEMBRANE PROTEIN"/>
    <property type="match status" value="1"/>
</dbReference>
<dbReference type="OrthoDB" id="609779at2"/>
<protein>
    <submittedName>
        <fullName evidence="3">ABC-2 type transport system permease protein</fullName>
    </submittedName>
</protein>
<dbReference type="InterPro" id="IPR019196">
    <property type="entry name" value="ABC_transp_unknown"/>
</dbReference>
<evidence type="ECO:0000259" key="2">
    <source>
        <dbReference type="Pfam" id="PF09822"/>
    </source>
</evidence>
<evidence type="ECO:0000256" key="1">
    <source>
        <dbReference type="SAM" id="Phobius"/>
    </source>
</evidence>
<reference evidence="4" key="1">
    <citation type="submission" date="2016-10" db="EMBL/GenBank/DDBJ databases">
        <authorList>
            <person name="Varghese N."/>
            <person name="Submissions S."/>
        </authorList>
    </citation>
    <scope>NUCLEOTIDE SEQUENCE [LARGE SCALE GENOMIC DNA]</scope>
    <source>
        <strain evidence="4">DSM 19110</strain>
    </source>
</reference>
<dbReference type="Proteomes" id="UP000183200">
    <property type="component" value="Unassembled WGS sequence"/>
</dbReference>
<feature type="transmembrane region" description="Helical" evidence="1">
    <location>
        <begin position="254"/>
        <end position="271"/>
    </location>
</feature>
<dbReference type="RefSeq" id="WP_074604485.1">
    <property type="nucleotide sequence ID" value="NZ_FNGY01000001.1"/>
</dbReference>